<dbReference type="Proteomes" id="UP000054477">
    <property type="component" value="Unassembled WGS sequence"/>
</dbReference>
<dbReference type="EMBL" id="KN838626">
    <property type="protein sequence ID" value="KIK00384.1"/>
    <property type="molecule type" value="Genomic_DNA"/>
</dbReference>
<dbReference type="OrthoDB" id="2917041at2759"/>
<evidence type="ECO:0000313" key="3">
    <source>
        <dbReference type="Proteomes" id="UP000054477"/>
    </source>
</evidence>
<sequence>WFDMLEETIQKYGIQPEDIYGTDEVGIQSRGTERERVFGARRKGAQYQQRGGTRENTTVLTTICADGTSLPPLVVFKGSAFQVKWAQNNPLNASIGYQKKGWTDGEIGAKWMEIFDEQ</sequence>
<proteinExistence type="predicted"/>
<protein>
    <submittedName>
        <fullName evidence="2">Unplaced genomic scaffold K443scaffold_91, whole genome shotgun sequence</fullName>
    </submittedName>
</protein>
<reference evidence="2 3" key="1">
    <citation type="submission" date="2014-04" db="EMBL/GenBank/DDBJ databases">
        <authorList>
            <consortium name="DOE Joint Genome Institute"/>
            <person name="Kuo A."/>
            <person name="Kohler A."/>
            <person name="Nagy L.G."/>
            <person name="Floudas D."/>
            <person name="Copeland A."/>
            <person name="Barry K.W."/>
            <person name="Cichocki N."/>
            <person name="Veneault-Fourrey C."/>
            <person name="LaButti K."/>
            <person name="Lindquist E.A."/>
            <person name="Lipzen A."/>
            <person name="Lundell T."/>
            <person name="Morin E."/>
            <person name="Murat C."/>
            <person name="Sun H."/>
            <person name="Tunlid A."/>
            <person name="Henrissat B."/>
            <person name="Grigoriev I.V."/>
            <person name="Hibbett D.S."/>
            <person name="Martin F."/>
            <person name="Nordberg H.P."/>
            <person name="Cantor M.N."/>
            <person name="Hua S.X."/>
        </authorList>
    </citation>
    <scope>NUCLEOTIDE SEQUENCE [LARGE SCALE GENOMIC DNA]</scope>
    <source>
        <strain evidence="2 3">LaAM-08-1</strain>
    </source>
</reference>
<feature type="non-terminal residue" evidence="2">
    <location>
        <position position="1"/>
    </location>
</feature>
<name>A0A0C9XFI3_9AGAR</name>
<feature type="domain" description="DDE-1" evidence="1">
    <location>
        <begin position="55"/>
        <end position="118"/>
    </location>
</feature>
<dbReference type="Pfam" id="PF03184">
    <property type="entry name" value="DDE_1"/>
    <property type="match status" value="1"/>
</dbReference>
<evidence type="ECO:0000313" key="2">
    <source>
        <dbReference type="EMBL" id="KIK00384.1"/>
    </source>
</evidence>
<gene>
    <name evidence="2" type="ORF">K443DRAFT_28353</name>
</gene>
<dbReference type="STRING" id="1095629.A0A0C9XFI3"/>
<dbReference type="HOGENOM" id="CLU_1865873_0_0_1"/>
<dbReference type="InterPro" id="IPR004875">
    <property type="entry name" value="DDE_SF_endonuclease_dom"/>
</dbReference>
<dbReference type="AlphaFoldDB" id="A0A0C9XFI3"/>
<reference evidence="3" key="2">
    <citation type="submission" date="2015-01" db="EMBL/GenBank/DDBJ databases">
        <title>Evolutionary Origins and Diversification of the Mycorrhizal Mutualists.</title>
        <authorList>
            <consortium name="DOE Joint Genome Institute"/>
            <consortium name="Mycorrhizal Genomics Consortium"/>
            <person name="Kohler A."/>
            <person name="Kuo A."/>
            <person name="Nagy L.G."/>
            <person name="Floudas D."/>
            <person name="Copeland A."/>
            <person name="Barry K.W."/>
            <person name="Cichocki N."/>
            <person name="Veneault-Fourrey C."/>
            <person name="LaButti K."/>
            <person name="Lindquist E.A."/>
            <person name="Lipzen A."/>
            <person name="Lundell T."/>
            <person name="Morin E."/>
            <person name="Murat C."/>
            <person name="Riley R."/>
            <person name="Ohm R."/>
            <person name="Sun H."/>
            <person name="Tunlid A."/>
            <person name="Henrissat B."/>
            <person name="Grigoriev I.V."/>
            <person name="Hibbett D.S."/>
            <person name="Martin F."/>
        </authorList>
    </citation>
    <scope>NUCLEOTIDE SEQUENCE [LARGE SCALE GENOMIC DNA]</scope>
    <source>
        <strain evidence="3">LaAM-08-1</strain>
    </source>
</reference>
<evidence type="ECO:0000259" key="1">
    <source>
        <dbReference type="Pfam" id="PF03184"/>
    </source>
</evidence>
<keyword evidence="3" id="KW-1185">Reference proteome</keyword>
<dbReference type="GO" id="GO:0003676">
    <property type="term" value="F:nucleic acid binding"/>
    <property type="evidence" value="ECO:0007669"/>
    <property type="project" value="InterPro"/>
</dbReference>
<organism evidence="2 3">
    <name type="scientific">Laccaria amethystina LaAM-08-1</name>
    <dbReference type="NCBI Taxonomy" id="1095629"/>
    <lineage>
        <taxon>Eukaryota</taxon>
        <taxon>Fungi</taxon>
        <taxon>Dikarya</taxon>
        <taxon>Basidiomycota</taxon>
        <taxon>Agaricomycotina</taxon>
        <taxon>Agaricomycetes</taxon>
        <taxon>Agaricomycetidae</taxon>
        <taxon>Agaricales</taxon>
        <taxon>Agaricineae</taxon>
        <taxon>Hydnangiaceae</taxon>
        <taxon>Laccaria</taxon>
    </lineage>
</organism>
<feature type="non-terminal residue" evidence="2">
    <location>
        <position position="118"/>
    </location>
</feature>
<accession>A0A0C9XFI3</accession>